<dbReference type="Proteomes" id="UP000066284">
    <property type="component" value="Chromosome 1"/>
</dbReference>
<evidence type="ECO:0000259" key="6">
    <source>
        <dbReference type="PROSITE" id="PS52015"/>
    </source>
</evidence>
<dbReference type="STRING" id="1715989.NITINOP_1655"/>
<evidence type="ECO:0000256" key="3">
    <source>
        <dbReference type="ARBA" id="ARBA00022989"/>
    </source>
</evidence>
<feature type="region of interest" description="Disordered" evidence="5">
    <location>
        <begin position="317"/>
        <end position="341"/>
    </location>
</feature>
<gene>
    <name evidence="7" type="ORF">NITINOP_1655</name>
</gene>
<evidence type="ECO:0000256" key="1">
    <source>
        <dbReference type="ARBA" id="ARBA00004167"/>
    </source>
</evidence>
<feature type="compositionally biased region" description="Acidic residues" evidence="5">
    <location>
        <begin position="184"/>
        <end position="196"/>
    </location>
</feature>
<protein>
    <recommendedName>
        <fullName evidence="6">TonB C-terminal domain-containing protein</fullName>
    </recommendedName>
</protein>
<dbReference type="KEGG" id="nio:NITINOP_1655"/>
<dbReference type="RefSeq" id="WP_062484619.1">
    <property type="nucleotide sequence ID" value="NZ_LN885086.1"/>
</dbReference>
<proteinExistence type="predicted"/>
<reference evidence="8" key="1">
    <citation type="submission" date="2015-09" db="EMBL/GenBank/DDBJ databases">
        <authorList>
            <person name="Daims H."/>
        </authorList>
    </citation>
    <scope>NUCLEOTIDE SEQUENCE [LARGE SCALE GENOMIC DNA]</scope>
</reference>
<dbReference type="OrthoDB" id="9788717at2"/>
<keyword evidence="3" id="KW-1133">Transmembrane helix</keyword>
<comment type="subcellular location">
    <subcellularLocation>
        <location evidence="1">Membrane</location>
        <topology evidence="1">Single-pass membrane protein</topology>
    </subcellularLocation>
</comment>
<dbReference type="Gene3D" id="3.30.1150.10">
    <property type="match status" value="1"/>
</dbReference>
<dbReference type="Pfam" id="PF13103">
    <property type="entry name" value="TonB_2"/>
    <property type="match status" value="1"/>
</dbReference>
<sequence>MISPMLPSITNVTSMITRGTLIISLLGIVPGGVIGPTDALASASGSPPSSHPPAVTFDFGGLEGSEDIRLDKPLELSFVLNGTVKGRIPMVAVLDSLHFERQVVPLEPDPLSKKLRGTAVLDPIPPGKLSATPRFARIRVTFARAHSDNHLERVLTRIVYVTLHQQETTNGGATAVSSPADEPGSPDEEEPNDDATPEAIPLADGSLAEENVFLPPPPGQHQVYWDQISSLISRSWSRTARRVRAAPTDETVRVRFRMYPNGRAQLIEIEKGSGARDVDEAGIHAVIHAQPFPPFPDELGSEPVTVHVRMKMGAARRARGIQSITHSQPSRLGAPTPVPSP</sequence>
<organism evidence="7 8">
    <name type="scientific">Candidatus Nitrospira inopinata</name>
    <dbReference type="NCBI Taxonomy" id="1715989"/>
    <lineage>
        <taxon>Bacteria</taxon>
        <taxon>Pseudomonadati</taxon>
        <taxon>Nitrospirota</taxon>
        <taxon>Nitrospiria</taxon>
        <taxon>Nitrospirales</taxon>
        <taxon>Nitrospiraceae</taxon>
        <taxon>Nitrospira</taxon>
    </lineage>
</organism>
<dbReference type="GO" id="GO:0016020">
    <property type="term" value="C:membrane"/>
    <property type="evidence" value="ECO:0007669"/>
    <property type="project" value="UniProtKB-SubCell"/>
</dbReference>
<evidence type="ECO:0000256" key="4">
    <source>
        <dbReference type="ARBA" id="ARBA00023136"/>
    </source>
</evidence>
<dbReference type="InterPro" id="IPR006260">
    <property type="entry name" value="TonB/TolA_C"/>
</dbReference>
<dbReference type="GO" id="GO:0055085">
    <property type="term" value="P:transmembrane transport"/>
    <property type="evidence" value="ECO:0007669"/>
    <property type="project" value="InterPro"/>
</dbReference>
<evidence type="ECO:0000256" key="2">
    <source>
        <dbReference type="ARBA" id="ARBA00022692"/>
    </source>
</evidence>
<dbReference type="SUPFAM" id="SSF74653">
    <property type="entry name" value="TolA/TonB C-terminal domain"/>
    <property type="match status" value="1"/>
</dbReference>
<evidence type="ECO:0000256" key="5">
    <source>
        <dbReference type="SAM" id="MobiDB-lite"/>
    </source>
</evidence>
<keyword evidence="2" id="KW-0812">Transmembrane</keyword>
<accession>A0A0S4KVW1</accession>
<name>A0A0S4KVW1_9BACT</name>
<dbReference type="NCBIfam" id="TIGR01352">
    <property type="entry name" value="tonB_Cterm"/>
    <property type="match status" value="1"/>
</dbReference>
<evidence type="ECO:0000313" key="7">
    <source>
        <dbReference type="EMBL" id="CUQ66630.1"/>
    </source>
</evidence>
<dbReference type="AlphaFoldDB" id="A0A0S4KVW1"/>
<feature type="domain" description="TonB C-terminal" evidence="6">
    <location>
        <begin position="224"/>
        <end position="319"/>
    </location>
</feature>
<keyword evidence="4" id="KW-0472">Membrane</keyword>
<evidence type="ECO:0000313" key="8">
    <source>
        <dbReference type="Proteomes" id="UP000066284"/>
    </source>
</evidence>
<dbReference type="PROSITE" id="PS52015">
    <property type="entry name" value="TONB_CTD"/>
    <property type="match status" value="1"/>
</dbReference>
<dbReference type="InterPro" id="IPR037682">
    <property type="entry name" value="TonB_C"/>
</dbReference>
<dbReference type="EMBL" id="LN885086">
    <property type="protein sequence ID" value="CUQ66630.1"/>
    <property type="molecule type" value="Genomic_DNA"/>
</dbReference>
<feature type="region of interest" description="Disordered" evidence="5">
    <location>
        <begin position="169"/>
        <end position="200"/>
    </location>
</feature>
<keyword evidence="8" id="KW-1185">Reference proteome</keyword>